<dbReference type="KEGG" id="pkz:C5L36_0D01780"/>
<dbReference type="PROSITE" id="PS50011">
    <property type="entry name" value="PROTEIN_KINASE_DOM"/>
    <property type="match status" value="1"/>
</dbReference>
<comment type="catalytic activity">
    <reaction evidence="7">
        <text>L-threonyl-[protein] + ATP = O-phospho-L-threonyl-[protein] + ADP + H(+)</text>
        <dbReference type="Rhea" id="RHEA:46608"/>
        <dbReference type="Rhea" id="RHEA-COMP:11060"/>
        <dbReference type="Rhea" id="RHEA-COMP:11605"/>
        <dbReference type="ChEBI" id="CHEBI:15378"/>
        <dbReference type="ChEBI" id="CHEBI:30013"/>
        <dbReference type="ChEBI" id="CHEBI:30616"/>
        <dbReference type="ChEBI" id="CHEBI:61977"/>
        <dbReference type="ChEBI" id="CHEBI:456216"/>
        <dbReference type="EC" id="2.7.11.1"/>
    </reaction>
</comment>
<accession>A0A2U9R7M7</accession>
<feature type="compositionally biased region" description="Low complexity" evidence="10">
    <location>
        <begin position="23"/>
        <end position="38"/>
    </location>
</feature>
<dbReference type="Gene3D" id="1.10.510.10">
    <property type="entry name" value="Transferase(Phosphotransferase) domain 1"/>
    <property type="match status" value="2"/>
</dbReference>
<dbReference type="FunFam" id="1.10.510.10:FF:000275">
    <property type="entry name" value="SRSF protein kinase 2 isoform X3"/>
    <property type="match status" value="1"/>
</dbReference>
<evidence type="ECO:0000256" key="1">
    <source>
        <dbReference type="ARBA" id="ARBA00012513"/>
    </source>
</evidence>
<evidence type="ECO:0000256" key="7">
    <source>
        <dbReference type="ARBA" id="ARBA00047899"/>
    </source>
</evidence>
<dbReference type="PROSITE" id="PS00107">
    <property type="entry name" value="PROTEIN_KINASE_ATP"/>
    <property type="match status" value="1"/>
</dbReference>
<evidence type="ECO:0000313" key="13">
    <source>
        <dbReference type="Proteomes" id="UP000249293"/>
    </source>
</evidence>
<dbReference type="GO" id="GO:0030447">
    <property type="term" value="P:filamentous growth"/>
    <property type="evidence" value="ECO:0007669"/>
    <property type="project" value="UniProtKB-ARBA"/>
</dbReference>
<proteinExistence type="predicted"/>
<feature type="region of interest" description="Disordered" evidence="10">
    <location>
        <begin position="1"/>
        <end position="69"/>
    </location>
</feature>
<protein>
    <recommendedName>
        <fullName evidence="1">non-specific serine/threonine protein kinase</fullName>
        <ecNumber evidence="1">2.7.11.1</ecNumber>
    </recommendedName>
</protein>
<feature type="compositionally biased region" description="Acidic residues" evidence="10">
    <location>
        <begin position="269"/>
        <end position="287"/>
    </location>
</feature>
<keyword evidence="6 9" id="KW-0067">ATP-binding</keyword>
<dbReference type="Pfam" id="PF00069">
    <property type="entry name" value="Pkinase"/>
    <property type="match status" value="2"/>
</dbReference>
<evidence type="ECO:0000256" key="4">
    <source>
        <dbReference type="ARBA" id="ARBA00022741"/>
    </source>
</evidence>
<organism evidence="12 13">
    <name type="scientific">Pichia kudriavzevii</name>
    <name type="common">Yeast</name>
    <name type="synonym">Issatchenkia orientalis</name>
    <dbReference type="NCBI Taxonomy" id="4909"/>
    <lineage>
        <taxon>Eukaryota</taxon>
        <taxon>Fungi</taxon>
        <taxon>Dikarya</taxon>
        <taxon>Ascomycota</taxon>
        <taxon>Saccharomycotina</taxon>
        <taxon>Pichiomycetes</taxon>
        <taxon>Pichiales</taxon>
        <taxon>Pichiaceae</taxon>
        <taxon>Pichia</taxon>
    </lineage>
</organism>
<dbReference type="STRING" id="4909.A0A2U9R7M7"/>
<sequence>MSVHNLSSWGHHTDTPHSKRKGSFLARSFKSTSSSTMSPETHLQGAVSTQAVPPATSESHGGSPKGLGKKLLSKFSFAKQSTQHQRAPPSSILSSLLESDNAPHRPSTPATVTPVTSVSPRLPNGSSSKFLDDDNTPRSCNEMSITSGSPHSNSKNELSYTIHPTLQNIIDGGVQEHGRFIESEFQKNTHLDSINNTAIINTTATTNKNENNTNVIDNNNNGNDDDDDADEIKEYSCDCYPVTTANRDGCGEEIVQDADEVLEGRDNAEDVQDEDEDEDEEEDENEVDESKLKTEESIKDYCPGGYHPTFVGETYGRNNEYRIVRKLGWGHFSTVWLAWDSANDRHVAIKIVRSSLNYTEAALDEIKILETIQSGNPNHEGKKHIVQLFDHFIHKGPNGEHVCMIFEVLGENMLNLLVRYKDFQVKRQRQIDESLKCKSNNEDLNLHLSNLSDLHILSESYGGLPLKLVKQISKQILLALDYLHRECGIIHTDIKPENVLVEIHDVEQLVQLLEFERKSKKLKKLIHKRKHDASLSFSLHSKSCETNQPFHHNTRSSSQISSEVNGGISFPSRKKSIPVIPSRPLTSPVETSSSVNNFFRSFSFSQRRTSSFESYMGNSVNTRMTTPLSAQSLRNDRNNSVISSSIIEHDECNSISDLSPKDDCTDNDNSGCHVSSNSRTNDYEEEEEEEEDDVFVDAAPIMSFLPEIENPPNCLSSNRKISIDSSDTLQSSALKSLNTKEANKPTLEPFPIPPSVSEKFTKRPSLTIDTNLNSNSNSNSNPNSNENFIPSKATDDSAINSFVSHSPSMFDDFEELISVKIADLGNACWYNKHYTSDIQTRQYRAPEVILGGDWGCSTDLWSTACLIFELITNDYLFDPKSTSSYSRDDDHLAQMVELLQTWPSKEYLRTCKYARDFFDRKGQNFKKIHKLKIWPLCSVLQEEYGMPENLAKEVSDFLLPMLELNPAKRVDAGSMCAHPWIKDIPIGEGLGREYGLRGDDIKGYREEWD</sequence>
<evidence type="ECO:0000256" key="8">
    <source>
        <dbReference type="ARBA" id="ARBA00048679"/>
    </source>
</evidence>
<dbReference type="SMART" id="SM00220">
    <property type="entry name" value="S_TKc"/>
    <property type="match status" value="1"/>
</dbReference>
<dbReference type="Gene3D" id="3.30.200.20">
    <property type="entry name" value="Phosphorylase Kinase, domain 1"/>
    <property type="match status" value="1"/>
</dbReference>
<dbReference type="GO" id="GO:0000245">
    <property type="term" value="P:spliceosomal complex assembly"/>
    <property type="evidence" value="ECO:0007669"/>
    <property type="project" value="TreeGrafter"/>
</dbReference>
<dbReference type="SUPFAM" id="SSF56112">
    <property type="entry name" value="Protein kinase-like (PK-like)"/>
    <property type="match status" value="1"/>
</dbReference>
<feature type="region of interest" description="Disordered" evidence="10">
    <location>
        <begin position="208"/>
        <end position="229"/>
    </location>
</feature>
<dbReference type="RefSeq" id="XP_029322917.1">
    <property type="nucleotide sequence ID" value="XM_029467057.1"/>
</dbReference>
<feature type="region of interest" description="Disordered" evidence="10">
    <location>
        <begin position="658"/>
        <end position="693"/>
    </location>
</feature>
<evidence type="ECO:0000256" key="9">
    <source>
        <dbReference type="PROSITE-ProRule" id="PRU10141"/>
    </source>
</evidence>
<dbReference type="PROSITE" id="PS00108">
    <property type="entry name" value="PROTEIN_KINASE_ST"/>
    <property type="match status" value="1"/>
</dbReference>
<evidence type="ECO:0000256" key="5">
    <source>
        <dbReference type="ARBA" id="ARBA00022777"/>
    </source>
</evidence>
<feature type="compositionally biased region" description="Low complexity" evidence="10">
    <location>
        <begin position="208"/>
        <end position="222"/>
    </location>
</feature>
<dbReference type="FunFam" id="3.30.200.20:FF:000770">
    <property type="entry name" value="SRSF protein kinase 2"/>
    <property type="match status" value="1"/>
</dbReference>
<dbReference type="InterPro" id="IPR017441">
    <property type="entry name" value="Protein_kinase_ATP_BS"/>
</dbReference>
<reference evidence="12 13" key="1">
    <citation type="submission" date="2018-06" db="EMBL/GenBank/DDBJ databases">
        <title>Population genomics shows no distinction between pathogenic Candida krusei and environmental Pichia kudriavzevii: One species, four names.</title>
        <authorList>
            <person name="Douglass A.P."/>
            <person name="Offei B."/>
            <person name="Braun-Galleani S."/>
            <person name="Coughlan A.Y."/>
            <person name="Martos A."/>
            <person name="Ortiz-Merino R.A."/>
            <person name="Byrne K.P."/>
            <person name="Wolfe K.H."/>
        </authorList>
    </citation>
    <scope>NUCLEOTIDE SEQUENCE [LARGE SCALE GENOMIC DNA]</scope>
    <source>
        <strain evidence="12 13">CBS573</strain>
    </source>
</reference>
<keyword evidence="5" id="KW-0418">Kinase</keyword>
<feature type="compositionally biased region" description="Low complexity" evidence="10">
    <location>
        <begin position="771"/>
        <end position="787"/>
    </location>
</feature>
<keyword evidence="4 9" id="KW-0547">Nucleotide-binding</keyword>
<feature type="compositionally biased region" description="Polar residues" evidence="10">
    <location>
        <begin position="667"/>
        <end position="680"/>
    </location>
</feature>
<keyword evidence="13" id="KW-1185">Reference proteome</keyword>
<feature type="binding site" evidence="9">
    <location>
        <position position="350"/>
    </location>
    <ligand>
        <name>ATP</name>
        <dbReference type="ChEBI" id="CHEBI:30616"/>
    </ligand>
</feature>
<feature type="region of interest" description="Disordered" evidence="10">
    <location>
        <begin position="260"/>
        <end position="296"/>
    </location>
</feature>
<name>A0A2U9R7M7_PICKU</name>
<dbReference type="GO" id="GO:0005524">
    <property type="term" value="F:ATP binding"/>
    <property type="evidence" value="ECO:0007669"/>
    <property type="project" value="UniProtKB-UniRule"/>
</dbReference>
<keyword evidence="3" id="KW-0808">Transferase</keyword>
<dbReference type="GO" id="GO:0005634">
    <property type="term" value="C:nucleus"/>
    <property type="evidence" value="ECO:0007669"/>
    <property type="project" value="TreeGrafter"/>
</dbReference>
<evidence type="ECO:0000256" key="3">
    <source>
        <dbReference type="ARBA" id="ARBA00022679"/>
    </source>
</evidence>
<dbReference type="GO" id="GO:0050684">
    <property type="term" value="P:regulation of mRNA processing"/>
    <property type="evidence" value="ECO:0007669"/>
    <property type="project" value="TreeGrafter"/>
</dbReference>
<evidence type="ECO:0000256" key="2">
    <source>
        <dbReference type="ARBA" id="ARBA00022527"/>
    </source>
</evidence>
<dbReference type="Proteomes" id="UP000249293">
    <property type="component" value="Chromosome 4"/>
</dbReference>
<comment type="catalytic activity">
    <reaction evidence="8">
        <text>L-seryl-[protein] + ATP = O-phospho-L-seryl-[protein] + ADP + H(+)</text>
        <dbReference type="Rhea" id="RHEA:17989"/>
        <dbReference type="Rhea" id="RHEA-COMP:9863"/>
        <dbReference type="Rhea" id="RHEA-COMP:11604"/>
        <dbReference type="ChEBI" id="CHEBI:15378"/>
        <dbReference type="ChEBI" id="CHEBI:29999"/>
        <dbReference type="ChEBI" id="CHEBI:30616"/>
        <dbReference type="ChEBI" id="CHEBI:83421"/>
        <dbReference type="ChEBI" id="CHEBI:456216"/>
        <dbReference type="EC" id="2.7.11.1"/>
    </reaction>
</comment>
<dbReference type="GO" id="GO:0004674">
    <property type="term" value="F:protein serine/threonine kinase activity"/>
    <property type="evidence" value="ECO:0007669"/>
    <property type="project" value="UniProtKB-KW"/>
</dbReference>
<feature type="compositionally biased region" description="Acidic residues" evidence="10">
    <location>
        <begin position="683"/>
        <end position="693"/>
    </location>
</feature>
<feature type="domain" description="Protein kinase" evidence="11">
    <location>
        <begin position="321"/>
        <end position="981"/>
    </location>
</feature>
<gene>
    <name evidence="12" type="ORF">C5L36_0D01780</name>
</gene>
<dbReference type="OrthoDB" id="2649at2759"/>
<dbReference type="InterPro" id="IPR051334">
    <property type="entry name" value="SRPK"/>
</dbReference>
<feature type="region of interest" description="Disordered" evidence="10">
    <location>
        <begin position="96"/>
        <end position="157"/>
    </location>
</feature>
<evidence type="ECO:0000259" key="11">
    <source>
        <dbReference type="PROSITE" id="PS50011"/>
    </source>
</evidence>
<feature type="compositionally biased region" description="Polar residues" evidence="10">
    <location>
        <begin position="1"/>
        <end position="10"/>
    </location>
</feature>
<feature type="compositionally biased region" description="Polar residues" evidence="10">
    <location>
        <begin position="137"/>
        <end position="157"/>
    </location>
</feature>
<evidence type="ECO:0000313" key="12">
    <source>
        <dbReference type="EMBL" id="AWU77440.1"/>
    </source>
</evidence>
<feature type="region of interest" description="Disordered" evidence="10">
    <location>
        <begin position="739"/>
        <end position="791"/>
    </location>
</feature>
<dbReference type="GeneID" id="40385269"/>
<dbReference type="AlphaFoldDB" id="A0A2U9R7M7"/>
<dbReference type="InterPro" id="IPR000719">
    <property type="entry name" value="Prot_kinase_dom"/>
</dbReference>
<dbReference type="InterPro" id="IPR008271">
    <property type="entry name" value="Ser/Thr_kinase_AS"/>
</dbReference>
<evidence type="ECO:0000256" key="6">
    <source>
        <dbReference type="ARBA" id="ARBA00022840"/>
    </source>
</evidence>
<dbReference type="GO" id="GO:0005737">
    <property type="term" value="C:cytoplasm"/>
    <property type="evidence" value="ECO:0007669"/>
    <property type="project" value="TreeGrafter"/>
</dbReference>
<evidence type="ECO:0000256" key="10">
    <source>
        <dbReference type="SAM" id="MobiDB-lite"/>
    </source>
</evidence>
<dbReference type="VEuPathDB" id="FungiDB:C5L36_0D01780"/>
<keyword evidence="2" id="KW-0723">Serine/threonine-protein kinase</keyword>
<dbReference type="PANTHER" id="PTHR47634">
    <property type="entry name" value="PROTEIN KINASE DOMAIN-CONTAINING PROTEIN-RELATED"/>
    <property type="match status" value="1"/>
</dbReference>
<feature type="compositionally biased region" description="Low complexity" evidence="10">
    <location>
        <begin position="107"/>
        <end position="120"/>
    </location>
</feature>
<dbReference type="InterPro" id="IPR011009">
    <property type="entry name" value="Kinase-like_dom_sf"/>
</dbReference>
<dbReference type="PANTHER" id="PTHR47634:SF9">
    <property type="entry name" value="PROTEIN KINASE DOMAIN-CONTAINING PROTEIN-RELATED"/>
    <property type="match status" value="1"/>
</dbReference>
<dbReference type="EMBL" id="CP028776">
    <property type="protein sequence ID" value="AWU77440.1"/>
    <property type="molecule type" value="Genomic_DNA"/>
</dbReference>
<dbReference type="EC" id="2.7.11.1" evidence="1"/>